<dbReference type="Proteomes" id="UP000218615">
    <property type="component" value="Unassembled WGS sequence"/>
</dbReference>
<evidence type="ECO:0000313" key="7">
    <source>
        <dbReference type="EMBL" id="SNQ61800.1"/>
    </source>
</evidence>
<dbReference type="InterPro" id="IPR044034">
    <property type="entry name" value="NAC-like_UBA"/>
</dbReference>
<dbReference type="EMBL" id="FZMP01000196">
    <property type="protein sequence ID" value="SNQ61800.1"/>
    <property type="molecule type" value="Genomic_DNA"/>
</dbReference>
<dbReference type="HAMAP" id="MF_00814">
    <property type="entry name" value="NAC_arch"/>
    <property type="match status" value="1"/>
</dbReference>
<dbReference type="InterPro" id="IPR005231">
    <property type="entry name" value="NAC_arc"/>
</dbReference>
<organism evidence="7 8">
    <name type="scientific">Candidatus Methanoperedens nitratireducens</name>
    <dbReference type="NCBI Taxonomy" id="1392998"/>
    <lineage>
        <taxon>Archaea</taxon>
        <taxon>Methanobacteriati</taxon>
        <taxon>Methanobacteriota</taxon>
        <taxon>Stenosarchaea group</taxon>
        <taxon>Methanomicrobia</taxon>
        <taxon>Methanosarcinales</taxon>
        <taxon>ANME-2 cluster</taxon>
        <taxon>Candidatus Methanoperedentaceae</taxon>
        <taxon>Candidatus Methanoperedens</taxon>
    </lineage>
</organism>
<dbReference type="Gene3D" id="1.10.8.10">
    <property type="entry name" value="DNA helicase RuvA subunit, C-terminal domain"/>
    <property type="match status" value="1"/>
</dbReference>
<proteinExistence type="inferred from homology"/>
<dbReference type="STRING" id="1392998.ANME2D_02670"/>
<sequence>MFPGLGKGINPRKMASMMKQMGIDINEIENVEEVIIRTPEKELIFKDAQVTIMDAKGMKTYQVVGTAQEVAREAKIPEEDIRLVMEQTKASESDARSALKETKGDIAAAILKLSKTG</sequence>
<protein>
    <recommendedName>
        <fullName evidence="4 5">Nascent polypeptide-associated complex protein</fullName>
    </recommendedName>
</protein>
<name>A0A284VR88_9EURY</name>
<keyword evidence="1 4" id="KW-0813">Transport</keyword>
<keyword evidence="8" id="KW-1185">Reference proteome</keyword>
<dbReference type="Pfam" id="PF01849">
    <property type="entry name" value="NAC"/>
    <property type="match status" value="1"/>
</dbReference>
<dbReference type="RefSeq" id="WP_096206437.1">
    <property type="nucleotide sequence ID" value="NZ_FZMP01000196.1"/>
</dbReference>
<dbReference type="PROSITE" id="PS51151">
    <property type="entry name" value="NAC_AB"/>
    <property type="match status" value="1"/>
</dbReference>
<keyword evidence="2 4" id="KW-0694">RNA-binding</keyword>
<dbReference type="CDD" id="cd14359">
    <property type="entry name" value="UBA_AeNAC"/>
    <property type="match status" value="1"/>
</dbReference>
<evidence type="ECO:0000256" key="2">
    <source>
        <dbReference type="ARBA" id="ARBA00022884"/>
    </source>
</evidence>
<reference evidence="8" key="1">
    <citation type="submission" date="2017-06" db="EMBL/GenBank/DDBJ databases">
        <authorList>
            <person name="Cremers G."/>
        </authorList>
    </citation>
    <scope>NUCLEOTIDE SEQUENCE [LARGE SCALE GENOMIC DNA]</scope>
</reference>
<comment type="similarity">
    <text evidence="4">Belongs to the NAC-alpha family.</text>
</comment>
<comment type="subunit">
    <text evidence="4">Homodimer. Interacts with the ribosome. Binds ribosomal RNA.</text>
</comment>
<dbReference type="SMART" id="SM01407">
    <property type="entry name" value="NAC"/>
    <property type="match status" value="1"/>
</dbReference>
<dbReference type="InterPro" id="IPR002715">
    <property type="entry name" value="Nas_poly-pep-assoc_cplx_dom"/>
</dbReference>
<evidence type="ECO:0000259" key="6">
    <source>
        <dbReference type="PROSITE" id="PS51151"/>
    </source>
</evidence>
<accession>A0A284VR88</accession>
<dbReference type="AlphaFoldDB" id="A0A284VR88"/>
<dbReference type="GO" id="GO:0015031">
    <property type="term" value="P:protein transport"/>
    <property type="evidence" value="ECO:0007669"/>
    <property type="project" value="UniProtKB-UniRule"/>
</dbReference>
<evidence type="ECO:0000256" key="5">
    <source>
        <dbReference type="NCBIfam" id="TIGR00264"/>
    </source>
</evidence>
<feature type="domain" description="NAC-A/B" evidence="6">
    <location>
        <begin position="8"/>
        <end position="76"/>
    </location>
</feature>
<evidence type="ECO:0000256" key="3">
    <source>
        <dbReference type="ARBA" id="ARBA00022927"/>
    </source>
</evidence>
<dbReference type="SUPFAM" id="SSF46934">
    <property type="entry name" value="UBA-like"/>
    <property type="match status" value="1"/>
</dbReference>
<keyword evidence="3 4" id="KW-0653">Protein transport</keyword>
<gene>
    <name evidence="4 7" type="primary">nac</name>
    <name evidence="7" type="ORF">MNV_50059</name>
</gene>
<dbReference type="NCBIfam" id="TIGR00264">
    <property type="entry name" value="archaeal-type nascent polypeptide-associated complex protein"/>
    <property type="match status" value="1"/>
</dbReference>
<evidence type="ECO:0000256" key="1">
    <source>
        <dbReference type="ARBA" id="ARBA00022448"/>
    </source>
</evidence>
<dbReference type="GO" id="GO:0003723">
    <property type="term" value="F:RNA binding"/>
    <property type="evidence" value="ECO:0007669"/>
    <property type="project" value="UniProtKB-UniRule"/>
</dbReference>
<evidence type="ECO:0000256" key="4">
    <source>
        <dbReference type="HAMAP-Rule" id="MF_00814"/>
    </source>
</evidence>
<dbReference type="Gene3D" id="2.20.70.30">
    <property type="entry name" value="Nascent polypeptide-associated complex domain"/>
    <property type="match status" value="1"/>
</dbReference>
<dbReference type="OrthoDB" id="53273at2157"/>
<dbReference type="InterPro" id="IPR009060">
    <property type="entry name" value="UBA-like_sf"/>
</dbReference>
<dbReference type="InterPro" id="IPR038187">
    <property type="entry name" value="NAC_A/B_dom_sf"/>
</dbReference>
<dbReference type="Pfam" id="PF19026">
    <property type="entry name" value="UBA_HYPK"/>
    <property type="match status" value="1"/>
</dbReference>
<comment type="function">
    <text evidence="4">Contacts the emerging nascent chain on the ribosome.</text>
</comment>
<evidence type="ECO:0000313" key="8">
    <source>
        <dbReference type="Proteomes" id="UP000218615"/>
    </source>
</evidence>